<organism evidence="1">
    <name type="scientific">viral metagenome</name>
    <dbReference type="NCBI Taxonomy" id="1070528"/>
    <lineage>
        <taxon>unclassified sequences</taxon>
        <taxon>metagenomes</taxon>
        <taxon>organismal metagenomes</taxon>
    </lineage>
</organism>
<sequence>MNMYYQKKSTNIIHSLRKAFPHYDQYSDRTLLNLSFRDSDALHSQWMTDEEAYVLSFLVHTGAKPIACFVVQDHTEVTANQLRKQVDKLCKDMRWSRVKTKVMLNKWNVYEVVLFQRSSNSSDITNGVGSISDETINRVINETASWGDMGKFYGYNDKDLLLHMLTPS</sequence>
<protein>
    <submittedName>
        <fullName evidence="1">Uncharacterized protein</fullName>
    </submittedName>
</protein>
<proteinExistence type="predicted"/>
<dbReference type="AlphaFoldDB" id="A0A6C0ISP5"/>
<accession>A0A6C0ISP5</accession>
<dbReference type="EMBL" id="MN740254">
    <property type="protein sequence ID" value="QHT96238.1"/>
    <property type="molecule type" value="Genomic_DNA"/>
</dbReference>
<reference evidence="1" key="1">
    <citation type="journal article" date="2020" name="Nature">
        <title>Giant virus diversity and host interactions through global metagenomics.</title>
        <authorList>
            <person name="Schulz F."/>
            <person name="Roux S."/>
            <person name="Paez-Espino D."/>
            <person name="Jungbluth S."/>
            <person name="Walsh D.A."/>
            <person name="Denef V.J."/>
            <person name="McMahon K.D."/>
            <person name="Konstantinidis K.T."/>
            <person name="Eloe-Fadrosh E.A."/>
            <person name="Kyrpides N.C."/>
            <person name="Woyke T."/>
        </authorList>
    </citation>
    <scope>NUCLEOTIDE SEQUENCE</scope>
    <source>
        <strain evidence="1">GVMAG-M-3300024302-11</strain>
    </source>
</reference>
<name>A0A6C0ISP5_9ZZZZ</name>
<evidence type="ECO:0000313" key="1">
    <source>
        <dbReference type="EMBL" id="QHT96238.1"/>
    </source>
</evidence>